<dbReference type="AlphaFoldDB" id="A0A0K8RCZ9"/>
<protein>
    <submittedName>
        <fullName evidence="2">Uncharacterized protein</fullName>
    </submittedName>
</protein>
<name>A0A0K8RCZ9_IXORI</name>
<feature type="region of interest" description="Disordered" evidence="1">
    <location>
        <begin position="48"/>
        <end position="78"/>
    </location>
</feature>
<organism evidence="2">
    <name type="scientific">Ixodes ricinus</name>
    <name type="common">Common tick</name>
    <name type="synonym">Acarus ricinus</name>
    <dbReference type="NCBI Taxonomy" id="34613"/>
    <lineage>
        <taxon>Eukaryota</taxon>
        <taxon>Metazoa</taxon>
        <taxon>Ecdysozoa</taxon>
        <taxon>Arthropoda</taxon>
        <taxon>Chelicerata</taxon>
        <taxon>Arachnida</taxon>
        <taxon>Acari</taxon>
        <taxon>Parasitiformes</taxon>
        <taxon>Ixodida</taxon>
        <taxon>Ixodoidea</taxon>
        <taxon>Ixodidae</taxon>
        <taxon>Ixodinae</taxon>
        <taxon>Ixodes</taxon>
    </lineage>
</organism>
<dbReference type="EMBL" id="GADI01004788">
    <property type="protein sequence ID" value="JAA69020.1"/>
    <property type="molecule type" value="mRNA"/>
</dbReference>
<reference evidence="2" key="1">
    <citation type="submission" date="2012-12" db="EMBL/GenBank/DDBJ databases">
        <title>Identification and characterization of a phenylalanine ammonia-lyase gene family in Isatis indigotica Fort.</title>
        <authorList>
            <person name="Liu Q."/>
            <person name="Chen J."/>
            <person name="Zhou X."/>
            <person name="Di P."/>
            <person name="Xiao Y."/>
            <person name="Xuan H."/>
            <person name="Zhang L."/>
            <person name="Chen W."/>
        </authorList>
    </citation>
    <scope>NUCLEOTIDE SEQUENCE</scope>
    <source>
        <tissue evidence="2">Salivary gland</tissue>
    </source>
</reference>
<evidence type="ECO:0000313" key="2">
    <source>
        <dbReference type="EMBL" id="JAA69020.1"/>
    </source>
</evidence>
<accession>A0A0K8RCZ9</accession>
<evidence type="ECO:0000256" key="1">
    <source>
        <dbReference type="SAM" id="MobiDB-lite"/>
    </source>
</evidence>
<proteinExistence type="evidence at transcript level"/>
<sequence>MYACSLLSPCPQKKGRRKNSFRNTHTTCKPACRSDQRNNKTWAESRVVNTTKQKRSFERKNVSDLGNSKQWRHPATKKEGTWAAYERWVSTLKPQRANKRFTC</sequence>